<dbReference type="EMBL" id="STGY01000056">
    <property type="protein sequence ID" value="THV40484.1"/>
    <property type="molecule type" value="Genomic_DNA"/>
</dbReference>
<dbReference type="AlphaFoldDB" id="A0A4S8QID6"/>
<evidence type="ECO:0000256" key="1">
    <source>
        <dbReference type="SAM" id="MobiDB-lite"/>
    </source>
</evidence>
<reference evidence="2 3" key="2">
    <citation type="submission" date="2019-05" db="EMBL/GenBank/DDBJ databases">
        <title>Glycomyces buryatensis sp. nov.</title>
        <authorList>
            <person name="Nikitina E."/>
        </authorList>
    </citation>
    <scope>NUCLEOTIDE SEQUENCE [LARGE SCALE GENOMIC DNA]</scope>
    <source>
        <strain evidence="2 3">18</strain>
    </source>
</reference>
<organism evidence="2 3">
    <name type="scientific">Glycomyces buryatensis</name>
    <dbReference type="NCBI Taxonomy" id="2570927"/>
    <lineage>
        <taxon>Bacteria</taxon>
        <taxon>Bacillati</taxon>
        <taxon>Actinomycetota</taxon>
        <taxon>Actinomycetes</taxon>
        <taxon>Glycomycetales</taxon>
        <taxon>Glycomycetaceae</taxon>
        <taxon>Glycomyces</taxon>
    </lineage>
</organism>
<evidence type="ECO:0000313" key="2">
    <source>
        <dbReference type="EMBL" id="THV40484.1"/>
    </source>
</evidence>
<feature type="region of interest" description="Disordered" evidence="1">
    <location>
        <begin position="224"/>
        <end position="243"/>
    </location>
</feature>
<feature type="compositionally biased region" description="Basic residues" evidence="1">
    <location>
        <begin position="229"/>
        <end position="243"/>
    </location>
</feature>
<name>A0A4S8QID6_9ACTN</name>
<reference evidence="3" key="1">
    <citation type="submission" date="2019-04" db="EMBL/GenBank/DDBJ databases">
        <title>Nocardioides xinjiangensis sp. nov.</title>
        <authorList>
            <person name="Liu S."/>
        </authorList>
    </citation>
    <scope>NUCLEOTIDE SEQUENCE [LARGE SCALE GENOMIC DNA]</scope>
    <source>
        <strain evidence="3">18</strain>
    </source>
</reference>
<gene>
    <name evidence="2" type="ORF">FAB82_14520</name>
</gene>
<protein>
    <submittedName>
        <fullName evidence="2">Uncharacterized protein</fullName>
    </submittedName>
</protein>
<evidence type="ECO:0000313" key="3">
    <source>
        <dbReference type="Proteomes" id="UP000308760"/>
    </source>
</evidence>
<dbReference type="Proteomes" id="UP000308760">
    <property type="component" value="Unassembled WGS sequence"/>
</dbReference>
<accession>A0A4S8QID6</accession>
<comment type="caution">
    <text evidence="2">The sequence shown here is derived from an EMBL/GenBank/DDBJ whole genome shotgun (WGS) entry which is preliminary data.</text>
</comment>
<sequence>MAKIQYRGFNPELDTRPVMHSQFLRPEEEVLFAFGTSPTNTAYDVRGRQRDGNPKRFAVLSALKWILLASIRLIVKLVEFFLHHYDFPEEGRGVVPVTVSGSQSDCRAASLADSARTKTGVWVLTDQRFAFVEVRDQDQREAAPASTKEHLDLLKLHLGNLPDEWSADQGDRPLGPVKTVPVFELTADRYHDRGRDQMKPKGSKEGVFHLLEFPDGSSIALGIDSPLPHVRKTSSPHHKYKGR</sequence>
<keyword evidence="3" id="KW-1185">Reference proteome</keyword>
<proteinExistence type="predicted"/>